<evidence type="ECO:0000313" key="3">
    <source>
        <dbReference type="Proteomes" id="UP000671862"/>
    </source>
</evidence>
<dbReference type="RefSeq" id="WP_207567302.1">
    <property type="nucleotide sequence ID" value="NZ_CP071446.1"/>
</dbReference>
<sequence>MVEGISAISNPTLGYKLDPGEPGLSNSAPASRSVLRVLTQELSNYYAFQREALRQGGFIISGGISLDFRKRGSFLAAVAGKTKVWMYIPKSNPWEKPEDTKTNDEGSQDVSKTDISEKIRELRLKLQTTKDPVEIEKIEREILLLEMAMNALMLGMNLPKFLIGTLFDQIA</sequence>
<keyword evidence="3" id="KW-1185">Reference proteome</keyword>
<accession>A0ABX7S9N1</accession>
<feature type="region of interest" description="Disordered" evidence="1">
    <location>
        <begin position="94"/>
        <end position="113"/>
    </location>
</feature>
<reference evidence="2 3" key="1">
    <citation type="submission" date="2021-03" db="EMBL/GenBank/DDBJ databases">
        <title>Thermosipho ferrireducens sp.nov., an anaerobic thermophilic iron-reducing bacterium isolated from a deep-sea hydrothermal sulfide deposits.</title>
        <authorList>
            <person name="Zeng X."/>
            <person name="Chen Y."/>
            <person name="Shao Z."/>
        </authorList>
    </citation>
    <scope>NUCLEOTIDE SEQUENCE [LARGE SCALE GENOMIC DNA]</scope>
    <source>
        <strain evidence="2 3">JL129W03</strain>
    </source>
</reference>
<dbReference type="EMBL" id="CP071446">
    <property type="protein sequence ID" value="QTA38585.1"/>
    <property type="molecule type" value="Genomic_DNA"/>
</dbReference>
<feature type="compositionally biased region" description="Basic and acidic residues" evidence="1">
    <location>
        <begin position="94"/>
        <end position="104"/>
    </location>
</feature>
<dbReference type="Proteomes" id="UP000671862">
    <property type="component" value="Chromosome"/>
</dbReference>
<organism evidence="2 3">
    <name type="scientific">Thermosipho ferrireducens</name>
    <dbReference type="NCBI Taxonomy" id="2571116"/>
    <lineage>
        <taxon>Bacteria</taxon>
        <taxon>Thermotogati</taxon>
        <taxon>Thermotogota</taxon>
        <taxon>Thermotogae</taxon>
        <taxon>Thermotogales</taxon>
        <taxon>Fervidobacteriaceae</taxon>
        <taxon>Thermosipho</taxon>
    </lineage>
</organism>
<evidence type="ECO:0000256" key="1">
    <source>
        <dbReference type="SAM" id="MobiDB-lite"/>
    </source>
</evidence>
<protein>
    <submittedName>
        <fullName evidence="2">Uncharacterized protein</fullName>
    </submittedName>
</protein>
<evidence type="ECO:0000313" key="2">
    <source>
        <dbReference type="EMBL" id="QTA38585.1"/>
    </source>
</evidence>
<gene>
    <name evidence="2" type="ORF">JYK00_03480</name>
</gene>
<name>A0ABX7S9N1_9BACT</name>
<proteinExistence type="predicted"/>